<evidence type="ECO:0000313" key="4">
    <source>
        <dbReference type="Proteomes" id="UP000247515"/>
    </source>
</evidence>
<dbReference type="Proteomes" id="UP000183529">
    <property type="component" value="Unassembled WGS sequence"/>
</dbReference>
<accession>A0AAQ1GN44</accession>
<dbReference type="RefSeq" id="WP_074987091.1">
    <property type="nucleotide sequence ID" value="NZ_CADFGN010000015.1"/>
</dbReference>
<dbReference type="EMBL" id="FNZM01000023">
    <property type="protein sequence ID" value="SEK13235.1"/>
    <property type="molecule type" value="Genomic_DNA"/>
</dbReference>
<dbReference type="EMBL" id="QJJV01000044">
    <property type="protein sequence ID" value="PXX05091.1"/>
    <property type="molecule type" value="Genomic_DNA"/>
</dbReference>
<dbReference type="Proteomes" id="UP000247515">
    <property type="component" value="Unassembled WGS sequence"/>
</dbReference>
<proteinExistence type="predicted"/>
<evidence type="ECO:0000313" key="2">
    <source>
        <dbReference type="EMBL" id="SEK13235.1"/>
    </source>
</evidence>
<dbReference type="GeneID" id="61308327"/>
<gene>
    <name evidence="1" type="ORF">C7400_14458</name>
    <name evidence="2" type="ORF">SAMN05216550_123135</name>
</gene>
<organism evidence="2 3">
    <name type="scientific">Paraburkholderia tropica</name>
    <dbReference type="NCBI Taxonomy" id="92647"/>
    <lineage>
        <taxon>Bacteria</taxon>
        <taxon>Pseudomonadati</taxon>
        <taxon>Pseudomonadota</taxon>
        <taxon>Betaproteobacteria</taxon>
        <taxon>Burkholderiales</taxon>
        <taxon>Burkholderiaceae</taxon>
        <taxon>Paraburkholderia</taxon>
    </lineage>
</organism>
<reference evidence="1 4" key="2">
    <citation type="submission" date="2018-05" db="EMBL/GenBank/DDBJ databases">
        <title>Genomic Encyclopedia of Type Strains, Phase IV (KMG-V): Genome sequencing to study the core and pangenomes of soil and plant-associated prokaryotes.</title>
        <authorList>
            <person name="Whitman W."/>
        </authorList>
    </citation>
    <scope>NUCLEOTIDE SEQUENCE [LARGE SCALE GENOMIC DNA]</scope>
    <source>
        <strain evidence="1 4">SIr-6563</strain>
    </source>
</reference>
<sequence>METTQEQFVSDLAMLLRDQPRGTAARLDECVIAWLDARQLVFAYLRDDDRRFVEEEFYLDDVVWDEWEAGFAAWLRDPAFEYREEIAGWLGDTPPR</sequence>
<name>A0AAQ1GN44_9BURK</name>
<dbReference type="AlphaFoldDB" id="A0AAQ1GN44"/>
<evidence type="ECO:0000313" key="1">
    <source>
        <dbReference type="EMBL" id="PXX05091.1"/>
    </source>
</evidence>
<keyword evidence="4" id="KW-1185">Reference proteome</keyword>
<comment type="caution">
    <text evidence="2">The sequence shown here is derived from an EMBL/GenBank/DDBJ whole genome shotgun (WGS) entry which is preliminary data.</text>
</comment>
<evidence type="ECO:0000313" key="3">
    <source>
        <dbReference type="Proteomes" id="UP000183529"/>
    </source>
</evidence>
<protein>
    <submittedName>
        <fullName evidence="2">Uncharacterized protein</fullName>
    </submittedName>
</protein>
<reference evidence="2 3" key="1">
    <citation type="submission" date="2016-10" db="EMBL/GenBank/DDBJ databases">
        <authorList>
            <person name="Varghese N."/>
            <person name="Submissions S."/>
        </authorList>
    </citation>
    <scope>NUCLEOTIDE SEQUENCE [LARGE SCALE GENOMIC DNA]</scope>
    <source>
        <strain evidence="2 3">LMG 22274</strain>
    </source>
</reference>